<evidence type="ECO:0000259" key="4">
    <source>
        <dbReference type="Pfam" id="PF03486"/>
    </source>
</evidence>
<keyword evidence="2" id="KW-0285">Flavoprotein</keyword>
<gene>
    <name evidence="6" type="ORF">PXC00_06560</name>
</gene>
<name>A0AA97H2E0_9FIRM</name>
<protein>
    <submittedName>
        <fullName evidence="6">NAD(P)/FAD-dependent oxidoreductase</fullName>
    </submittedName>
</protein>
<evidence type="ECO:0000313" key="7">
    <source>
        <dbReference type="Proteomes" id="UP001300604"/>
    </source>
</evidence>
<dbReference type="InterPro" id="IPR055178">
    <property type="entry name" value="RsdA/BaiN/AoA(So)-like_dom"/>
</dbReference>
<organism evidence="6 7">
    <name type="scientific">Caproicibacterium argilliputei</name>
    <dbReference type="NCBI Taxonomy" id="3030016"/>
    <lineage>
        <taxon>Bacteria</taxon>
        <taxon>Bacillati</taxon>
        <taxon>Bacillota</taxon>
        <taxon>Clostridia</taxon>
        <taxon>Eubacteriales</taxon>
        <taxon>Oscillospiraceae</taxon>
        <taxon>Caproicibacterium</taxon>
    </lineage>
</organism>
<dbReference type="KEGG" id="carl:PXC00_06560"/>
<dbReference type="EMBL" id="CP135996">
    <property type="protein sequence ID" value="WOC33523.1"/>
    <property type="molecule type" value="Genomic_DNA"/>
</dbReference>
<dbReference type="InterPro" id="IPR023166">
    <property type="entry name" value="BaiN-like_dom_sf"/>
</dbReference>
<dbReference type="PANTHER" id="PTHR42887">
    <property type="entry name" value="OS12G0638800 PROTEIN"/>
    <property type="match status" value="1"/>
</dbReference>
<dbReference type="NCBIfam" id="TIGR00275">
    <property type="entry name" value="aminoacetone oxidase family FAD-binding enzyme"/>
    <property type="match status" value="1"/>
</dbReference>
<evidence type="ECO:0000256" key="3">
    <source>
        <dbReference type="ARBA" id="ARBA00022827"/>
    </source>
</evidence>
<dbReference type="Pfam" id="PF03486">
    <property type="entry name" value="HI0933_like"/>
    <property type="match status" value="1"/>
</dbReference>
<sequence length="414" mass="44606">MQKPDVIVVGAGAAGLLAAGTAAHRGLSVWLIEKNAQAGKKLEITGKGRCNVTNACSIQTFLENVPTNPRFLYGALSRFSPEDTMAFFESLGVPLKTERGRRVFPQSDKADDIVQALTGWVQNGGVSVLRGSAAKLLLRAGKAAGVRLSDGREVEAGQVILCCGGASYPATGSTGAGYKLAAEVGHTVTPLYPSLVPLTCEGDTCRELMGLSLRNVACRFYDCEKKKYVHEEFGEMLFTHFGVSGPIILSASAHLRGMKQGRYRMEIDLKPALSPEKLDARLVRDWSERASRSFSNSLTALLPHKLIPVAVRRSGIVPQTKCSEITRVQRRAFGELLKNFSFSITGFRPLEEAIVTSGGVSVKEVDPKTMQSKKVSGLYFAGELLDVDAYTGGYNLQIAFSTGRLAGESVQPLE</sequence>
<dbReference type="Gene3D" id="2.40.30.10">
    <property type="entry name" value="Translation factors"/>
    <property type="match status" value="1"/>
</dbReference>
<dbReference type="PANTHER" id="PTHR42887:SF2">
    <property type="entry name" value="OS12G0638800 PROTEIN"/>
    <property type="match status" value="1"/>
</dbReference>
<keyword evidence="3" id="KW-0274">FAD</keyword>
<reference evidence="7" key="1">
    <citation type="submission" date="2024-06" db="EMBL/GenBank/DDBJ databases">
        <title>Caproicibacterium argilliputei sp. nov, a novel caproic acid producing anaerobic bacterium isolated from pit mud.</title>
        <authorList>
            <person name="Zeng C."/>
        </authorList>
    </citation>
    <scope>NUCLEOTIDE SEQUENCE [LARGE SCALE GENOMIC DNA]</scope>
    <source>
        <strain evidence="7">ZCY20-5</strain>
    </source>
</reference>
<evidence type="ECO:0000256" key="1">
    <source>
        <dbReference type="ARBA" id="ARBA00001974"/>
    </source>
</evidence>
<dbReference type="Pfam" id="PF22780">
    <property type="entry name" value="HI0933_like_1st"/>
    <property type="match status" value="1"/>
</dbReference>
<keyword evidence="7" id="KW-1185">Reference proteome</keyword>
<evidence type="ECO:0000256" key="2">
    <source>
        <dbReference type="ARBA" id="ARBA00022630"/>
    </source>
</evidence>
<comment type="cofactor">
    <cofactor evidence="1">
        <name>FAD</name>
        <dbReference type="ChEBI" id="CHEBI:57692"/>
    </cofactor>
</comment>
<dbReference type="SUPFAM" id="SSF51905">
    <property type="entry name" value="FAD/NAD(P)-binding domain"/>
    <property type="match status" value="1"/>
</dbReference>
<feature type="domain" description="RsdA/BaiN/AoA(So)-like insert" evidence="5">
    <location>
        <begin position="192"/>
        <end position="355"/>
    </location>
</feature>
<dbReference type="InterPro" id="IPR004792">
    <property type="entry name" value="BaiN-like"/>
</dbReference>
<dbReference type="SUPFAM" id="SSF160996">
    <property type="entry name" value="HI0933 insert domain-like"/>
    <property type="match status" value="1"/>
</dbReference>
<dbReference type="PRINTS" id="PR00411">
    <property type="entry name" value="PNDRDTASEI"/>
</dbReference>
<dbReference type="Proteomes" id="UP001300604">
    <property type="component" value="Chromosome"/>
</dbReference>
<dbReference type="InterPro" id="IPR057661">
    <property type="entry name" value="RsdA/BaiN/AoA(So)_Rossmann"/>
</dbReference>
<reference evidence="7" key="3">
    <citation type="submission" date="2024-06" db="EMBL/GenBank/DDBJ databases">
        <authorList>
            <person name="Zeng C."/>
        </authorList>
    </citation>
    <scope>NUCLEOTIDE SEQUENCE [LARGE SCALE GENOMIC DNA]</scope>
    <source>
        <strain evidence="7">ZCY20-5</strain>
    </source>
</reference>
<dbReference type="AlphaFoldDB" id="A0AA97H2E0"/>
<proteinExistence type="predicted"/>
<dbReference type="Gene3D" id="1.10.8.260">
    <property type="entry name" value="HI0933 insert domain-like"/>
    <property type="match status" value="1"/>
</dbReference>
<evidence type="ECO:0000259" key="5">
    <source>
        <dbReference type="Pfam" id="PF22780"/>
    </source>
</evidence>
<dbReference type="RefSeq" id="WP_275846063.1">
    <property type="nucleotide sequence ID" value="NZ_CP135996.1"/>
</dbReference>
<feature type="domain" description="RsdA/BaiN/AoA(So)-like Rossmann fold-like" evidence="4">
    <location>
        <begin position="5"/>
        <end position="408"/>
    </location>
</feature>
<accession>A0AA97H2E0</accession>
<evidence type="ECO:0000313" key="6">
    <source>
        <dbReference type="EMBL" id="WOC33523.1"/>
    </source>
</evidence>
<dbReference type="InterPro" id="IPR036188">
    <property type="entry name" value="FAD/NAD-bd_sf"/>
</dbReference>
<reference evidence="6 7" key="2">
    <citation type="submission" date="2024-06" db="EMBL/GenBank/DDBJ databases">
        <title>Caproicibacterium argilliputei sp. nov, a novel caproic acid producing anaerobic bacterium isolated from pit mud.</title>
        <authorList>
            <person name="Xia S."/>
        </authorList>
    </citation>
    <scope>NUCLEOTIDE SEQUENCE [LARGE SCALE GENOMIC DNA]</scope>
    <source>
        <strain evidence="6 7">ZCY20-5</strain>
    </source>
</reference>
<dbReference type="Gene3D" id="3.50.50.60">
    <property type="entry name" value="FAD/NAD(P)-binding domain"/>
    <property type="match status" value="1"/>
</dbReference>